<evidence type="ECO:0000313" key="3">
    <source>
        <dbReference type="EMBL" id="OUQ06485.1"/>
    </source>
</evidence>
<comment type="caution">
    <text evidence="3">The sequence shown here is derived from an EMBL/GenBank/DDBJ whole genome shotgun (WGS) entry which is preliminary data.</text>
</comment>
<dbReference type="CDD" id="cd03032">
    <property type="entry name" value="ArsC_Spx"/>
    <property type="match status" value="1"/>
</dbReference>
<dbReference type="NCBIfam" id="NF002459">
    <property type="entry name" value="PRK01655.1"/>
    <property type="match status" value="1"/>
</dbReference>
<organism evidence="3 5">
    <name type="scientific">Thomasclavelia spiroformis</name>
    <dbReference type="NCBI Taxonomy" id="29348"/>
    <lineage>
        <taxon>Bacteria</taxon>
        <taxon>Bacillati</taxon>
        <taxon>Bacillota</taxon>
        <taxon>Erysipelotrichia</taxon>
        <taxon>Erysipelotrichales</taxon>
        <taxon>Coprobacillaceae</taxon>
        <taxon>Thomasclavelia</taxon>
    </lineage>
</organism>
<protein>
    <submittedName>
        <fullName evidence="3">Transcriptional regulator Spx</fullName>
    </submittedName>
</protein>
<sequence length="148" mass="17370">MIRIYTAPSCASCRKVKSWLKEHNIPYVEKNIFSTLLREIELKELLERSENGTDDIISKRSKIIKENDIDIDSMSINELIKFIQDNPSVLKRPIMIDERRFQVGYNAEEIRVFIPRELRKLAECPSKDNCPQFIGNPCNMKEAYFKSK</sequence>
<dbReference type="SUPFAM" id="SSF52833">
    <property type="entry name" value="Thioredoxin-like"/>
    <property type="match status" value="1"/>
</dbReference>
<proteinExistence type="inferred from homology"/>
<dbReference type="InterPro" id="IPR006660">
    <property type="entry name" value="Arsenate_reductase-like"/>
</dbReference>
<evidence type="ECO:0000313" key="6">
    <source>
        <dbReference type="Proteomes" id="UP000261087"/>
    </source>
</evidence>
<dbReference type="EMBL" id="NFLB01000001">
    <property type="protein sequence ID" value="OUQ06485.1"/>
    <property type="molecule type" value="Genomic_DNA"/>
</dbReference>
<reference evidence="3" key="2">
    <citation type="journal article" date="2018" name="BMC Genomics">
        <title>Whole genome sequencing and function prediction of 133 gut anaerobes isolated from chicken caecum in pure cultures.</title>
        <authorList>
            <person name="Medvecky M."/>
            <person name="Cejkova D."/>
            <person name="Polansky O."/>
            <person name="Karasova D."/>
            <person name="Kubasova T."/>
            <person name="Cizek A."/>
            <person name="Rychlik I."/>
        </authorList>
    </citation>
    <scope>NUCLEOTIDE SEQUENCE</scope>
    <source>
        <strain evidence="3">An149</strain>
    </source>
</reference>
<evidence type="ECO:0000313" key="2">
    <source>
        <dbReference type="EMBL" id="HJF39853.1"/>
    </source>
</evidence>
<dbReference type="PROSITE" id="PS51354">
    <property type="entry name" value="GLUTAREDOXIN_2"/>
    <property type="match status" value="1"/>
</dbReference>
<evidence type="ECO:0000313" key="5">
    <source>
        <dbReference type="Proteomes" id="UP000196258"/>
    </source>
</evidence>
<dbReference type="Pfam" id="PF03960">
    <property type="entry name" value="ArsC"/>
    <property type="match status" value="1"/>
</dbReference>
<dbReference type="PANTHER" id="PTHR30041">
    <property type="entry name" value="ARSENATE REDUCTASE"/>
    <property type="match status" value="1"/>
</dbReference>
<dbReference type="GeneID" id="94016543"/>
<dbReference type="Proteomes" id="UP000749320">
    <property type="component" value="Unassembled WGS sequence"/>
</dbReference>
<evidence type="ECO:0000256" key="1">
    <source>
        <dbReference type="PROSITE-ProRule" id="PRU01282"/>
    </source>
</evidence>
<comment type="similarity">
    <text evidence="1">Belongs to the ArsC family.</text>
</comment>
<name>A0A1Y4QME2_9FIRM</name>
<reference evidence="5" key="1">
    <citation type="submission" date="2017-04" db="EMBL/GenBank/DDBJ databases">
        <title>Function of individual gut microbiota members based on whole genome sequencing of pure cultures obtained from chicken caecum.</title>
        <authorList>
            <person name="Medvecky M."/>
            <person name="Cejkova D."/>
            <person name="Polansky O."/>
            <person name="Karasova D."/>
            <person name="Kubasova T."/>
            <person name="Cizek A."/>
            <person name="Rychlik I."/>
        </authorList>
    </citation>
    <scope>NUCLEOTIDE SEQUENCE [LARGE SCALE GENOMIC DNA]</scope>
    <source>
        <strain evidence="5">An149</strain>
    </source>
</reference>
<dbReference type="Gene3D" id="3.40.30.10">
    <property type="entry name" value="Glutaredoxin"/>
    <property type="match status" value="1"/>
</dbReference>
<dbReference type="EMBL" id="DYWV01000103">
    <property type="protein sequence ID" value="HJF39853.1"/>
    <property type="molecule type" value="Genomic_DNA"/>
</dbReference>
<dbReference type="Proteomes" id="UP000261087">
    <property type="component" value="Unassembled WGS sequence"/>
</dbReference>
<dbReference type="Proteomes" id="UP000196258">
    <property type="component" value="Unassembled WGS sequence"/>
</dbReference>
<dbReference type="InterPro" id="IPR006504">
    <property type="entry name" value="Tscrpt_reg_Spx/MgsR"/>
</dbReference>
<dbReference type="PROSITE" id="PS51353">
    <property type="entry name" value="ARSC"/>
    <property type="match status" value="1"/>
</dbReference>
<reference evidence="2" key="5">
    <citation type="submission" date="2021-09" db="EMBL/GenBank/DDBJ databases">
        <authorList>
            <person name="Gilroy R."/>
        </authorList>
    </citation>
    <scope>NUCLEOTIDE SEQUENCE</scope>
    <source>
        <strain evidence="2">CHK193-16274</strain>
    </source>
</reference>
<dbReference type="AlphaFoldDB" id="A0A1Y4QME2"/>
<evidence type="ECO:0000313" key="4">
    <source>
        <dbReference type="EMBL" id="RGO09822.1"/>
    </source>
</evidence>
<dbReference type="NCBIfam" id="TIGR01617">
    <property type="entry name" value="arsC_related"/>
    <property type="match status" value="1"/>
</dbReference>
<gene>
    <name evidence="2" type="primary">spx</name>
    <name evidence="3" type="ORF">B5E91_00750</name>
    <name evidence="4" type="ORF">DXB31_06470</name>
    <name evidence="2" type="ORF">K8V91_02920</name>
</gene>
<accession>A0A1Y4QME2</accession>
<dbReference type="RefSeq" id="WP_004608970.1">
    <property type="nucleotide sequence ID" value="NZ_CABKNM010000010.1"/>
</dbReference>
<dbReference type="InterPro" id="IPR036249">
    <property type="entry name" value="Thioredoxin-like_sf"/>
</dbReference>
<dbReference type="EMBL" id="QSVF01000013">
    <property type="protein sequence ID" value="RGO09822.1"/>
    <property type="molecule type" value="Genomic_DNA"/>
</dbReference>
<reference evidence="2" key="4">
    <citation type="journal article" date="2021" name="PeerJ">
        <title>Extensive microbial diversity within the chicken gut microbiome revealed by metagenomics and culture.</title>
        <authorList>
            <person name="Gilroy R."/>
            <person name="Ravi A."/>
            <person name="Getino M."/>
            <person name="Pursley I."/>
            <person name="Horton D.L."/>
            <person name="Alikhan N.F."/>
            <person name="Baker D."/>
            <person name="Gharbi K."/>
            <person name="Hall N."/>
            <person name="Watson M."/>
            <person name="Adriaenssens E.M."/>
            <person name="Foster-Nyarko E."/>
            <person name="Jarju S."/>
            <person name="Secka A."/>
            <person name="Antonio M."/>
            <person name="Oren A."/>
            <person name="Chaudhuri R.R."/>
            <person name="La Ragione R."/>
            <person name="Hildebrand F."/>
            <person name="Pallen M.J."/>
        </authorList>
    </citation>
    <scope>NUCLEOTIDE SEQUENCE</scope>
    <source>
        <strain evidence="2">CHK193-16274</strain>
    </source>
</reference>
<reference evidence="4 6" key="3">
    <citation type="submission" date="2018-08" db="EMBL/GenBank/DDBJ databases">
        <title>A genome reference for cultivated species of the human gut microbiota.</title>
        <authorList>
            <person name="Zou Y."/>
            <person name="Xue W."/>
            <person name="Luo G."/>
        </authorList>
    </citation>
    <scope>NUCLEOTIDE SEQUENCE [LARGE SCALE GENOMIC DNA]</scope>
    <source>
        <strain evidence="4 6">OM02-6</strain>
    </source>
</reference>
<dbReference type="PANTHER" id="PTHR30041:SF7">
    <property type="entry name" value="GLOBAL TRANSCRIPTIONAL REGULATOR SPX"/>
    <property type="match status" value="1"/>
</dbReference>